<keyword evidence="2" id="KW-1185">Reference proteome</keyword>
<evidence type="ECO:0000313" key="2">
    <source>
        <dbReference type="Proteomes" id="UP001558652"/>
    </source>
</evidence>
<name>A0ABD0Y5R5_9HEMI</name>
<reference evidence="1 2" key="1">
    <citation type="submission" date="2024-07" db="EMBL/GenBank/DDBJ databases">
        <title>Chromosome-level genome assembly of the water stick insect Ranatra chinensis (Heteroptera: Nepidae).</title>
        <authorList>
            <person name="Liu X."/>
        </authorList>
    </citation>
    <scope>NUCLEOTIDE SEQUENCE [LARGE SCALE GENOMIC DNA]</scope>
    <source>
        <strain evidence="1">Cailab_2021Rc</strain>
        <tissue evidence="1">Muscle</tissue>
    </source>
</reference>
<dbReference type="AlphaFoldDB" id="A0ABD0Y5R5"/>
<protein>
    <submittedName>
        <fullName evidence="1">Uncharacterized protein</fullName>
    </submittedName>
</protein>
<comment type="caution">
    <text evidence="1">The sequence shown here is derived from an EMBL/GenBank/DDBJ whole genome shotgun (WGS) entry which is preliminary data.</text>
</comment>
<evidence type="ECO:0000313" key="1">
    <source>
        <dbReference type="EMBL" id="KAL1121984.1"/>
    </source>
</evidence>
<accession>A0ABD0Y5R5</accession>
<organism evidence="1 2">
    <name type="scientific">Ranatra chinensis</name>
    <dbReference type="NCBI Taxonomy" id="642074"/>
    <lineage>
        <taxon>Eukaryota</taxon>
        <taxon>Metazoa</taxon>
        <taxon>Ecdysozoa</taxon>
        <taxon>Arthropoda</taxon>
        <taxon>Hexapoda</taxon>
        <taxon>Insecta</taxon>
        <taxon>Pterygota</taxon>
        <taxon>Neoptera</taxon>
        <taxon>Paraneoptera</taxon>
        <taxon>Hemiptera</taxon>
        <taxon>Heteroptera</taxon>
        <taxon>Panheteroptera</taxon>
        <taxon>Nepomorpha</taxon>
        <taxon>Nepidae</taxon>
        <taxon>Ranatrinae</taxon>
        <taxon>Ranatra</taxon>
    </lineage>
</organism>
<proteinExistence type="predicted"/>
<dbReference type="EMBL" id="JBFDAA010000014">
    <property type="protein sequence ID" value="KAL1121984.1"/>
    <property type="molecule type" value="Genomic_DNA"/>
</dbReference>
<dbReference type="Proteomes" id="UP001558652">
    <property type="component" value="Unassembled WGS sequence"/>
</dbReference>
<sequence>MDVYVSVGSRVTWCTRLFKCRAMNGEVSLGGTHQQVIGGPLPYDLNSTAVAGRPKPVRTDEPRARGRIREGVHGVSRKWSIPTLRPGYVAVWQGRRPRTGCRLLAFPVPEHRDSHSLDDSSTWSSGQQGGIEQVVELFWRGPRGGGGCPTIRTAAAQLAPRPRTGWTSVSQCLNRRCALPLVFSSALPGASPPSVQCTSMQVVSTSLAVSRLVRRHIAADCRHASVHQC</sequence>
<gene>
    <name evidence="1" type="ORF">AAG570_003392</name>
</gene>